<organism evidence="3 4">
    <name type="scientific">Nonomuraea indica</name>
    <dbReference type="NCBI Taxonomy" id="1581193"/>
    <lineage>
        <taxon>Bacteria</taxon>
        <taxon>Bacillati</taxon>
        <taxon>Actinomycetota</taxon>
        <taxon>Actinomycetes</taxon>
        <taxon>Streptosporangiales</taxon>
        <taxon>Streptosporangiaceae</taxon>
        <taxon>Nonomuraea</taxon>
    </lineage>
</organism>
<feature type="signal peptide" evidence="2">
    <location>
        <begin position="1"/>
        <end position="27"/>
    </location>
</feature>
<comment type="caution">
    <text evidence="3">The sequence shown here is derived from an EMBL/GenBank/DDBJ whole genome shotgun (WGS) entry which is preliminary data.</text>
</comment>
<keyword evidence="2" id="KW-0732">Signal</keyword>
<accession>A0ABW8AEH8</accession>
<proteinExistence type="predicted"/>
<name>A0ABW8AEH8_9ACTN</name>
<evidence type="ECO:0000256" key="2">
    <source>
        <dbReference type="SAM" id="SignalP"/>
    </source>
</evidence>
<sequence length="199" mass="21337">MRTRDHFVLAAASLVAATTLTAAPAHATAQAQAAPAQAAAPGCPAPTRAEAQRSASGAIDRPPLGVTGVRMRHLPKGFRYGQVTAGTRDGVREYGYRWSDDRDDVDRKHRSLWVRVICWPEAKSLASLRKGPWTSGTFGDEAKRARLGGRTVLAKAGDGALGHGRYVGWVERRGVVVTVMASRPLLPELGRIVKGIRVP</sequence>
<protein>
    <submittedName>
        <fullName evidence="3">Uncharacterized protein</fullName>
    </submittedName>
</protein>
<feature type="region of interest" description="Disordered" evidence="1">
    <location>
        <begin position="38"/>
        <end position="66"/>
    </location>
</feature>
<dbReference type="Proteomes" id="UP001612928">
    <property type="component" value="Unassembled WGS sequence"/>
</dbReference>
<evidence type="ECO:0000313" key="4">
    <source>
        <dbReference type="Proteomes" id="UP001612928"/>
    </source>
</evidence>
<dbReference type="RefSeq" id="WP_397025554.1">
    <property type="nucleotide sequence ID" value="NZ_JBITMB010000011.1"/>
</dbReference>
<evidence type="ECO:0000256" key="1">
    <source>
        <dbReference type="SAM" id="MobiDB-lite"/>
    </source>
</evidence>
<dbReference type="EMBL" id="JBITMB010000011">
    <property type="protein sequence ID" value="MFI7445155.1"/>
    <property type="molecule type" value="Genomic_DNA"/>
</dbReference>
<reference evidence="3 4" key="1">
    <citation type="submission" date="2024-10" db="EMBL/GenBank/DDBJ databases">
        <title>The Natural Products Discovery Center: Release of the First 8490 Sequenced Strains for Exploring Actinobacteria Biosynthetic Diversity.</title>
        <authorList>
            <person name="Kalkreuter E."/>
            <person name="Kautsar S.A."/>
            <person name="Yang D."/>
            <person name="Bader C.D."/>
            <person name="Teijaro C.N."/>
            <person name="Fluegel L."/>
            <person name="Davis C.M."/>
            <person name="Simpson J.R."/>
            <person name="Lauterbach L."/>
            <person name="Steele A.D."/>
            <person name="Gui C."/>
            <person name="Meng S."/>
            <person name="Li G."/>
            <person name="Viehrig K."/>
            <person name="Ye F."/>
            <person name="Su P."/>
            <person name="Kiefer A.F."/>
            <person name="Nichols A."/>
            <person name="Cepeda A.J."/>
            <person name="Yan W."/>
            <person name="Fan B."/>
            <person name="Jiang Y."/>
            <person name="Adhikari A."/>
            <person name="Zheng C.-J."/>
            <person name="Schuster L."/>
            <person name="Cowan T.M."/>
            <person name="Smanski M.J."/>
            <person name="Chevrette M.G."/>
            <person name="De Carvalho L.P.S."/>
            <person name="Shen B."/>
        </authorList>
    </citation>
    <scope>NUCLEOTIDE SEQUENCE [LARGE SCALE GENOMIC DNA]</scope>
    <source>
        <strain evidence="3 4">NPDC049503</strain>
    </source>
</reference>
<keyword evidence="4" id="KW-1185">Reference proteome</keyword>
<feature type="chain" id="PRO_5047188817" evidence="2">
    <location>
        <begin position="28"/>
        <end position="199"/>
    </location>
</feature>
<feature type="compositionally biased region" description="Low complexity" evidence="1">
    <location>
        <begin position="38"/>
        <end position="47"/>
    </location>
</feature>
<gene>
    <name evidence="3" type="ORF">ACIBP5_34730</name>
</gene>
<evidence type="ECO:0000313" key="3">
    <source>
        <dbReference type="EMBL" id="MFI7445155.1"/>
    </source>
</evidence>